<dbReference type="GO" id="GO:0008270">
    <property type="term" value="F:zinc ion binding"/>
    <property type="evidence" value="ECO:0007669"/>
    <property type="project" value="UniProtKB-KW"/>
</dbReference>
<feature type="compositionally biased region" description="Basic and acidic residues" evidence="7">
    <location>
        <begin position="1852"/>
        <end position="1865"/>
    </location>
</feature>
<comment type="subcellular location">
    <subcellularLocation>
        <location evidence="1">Nucleus</location>
    </subcellularLocation>
</comment>
<accession>A0A2U1P6U9</accession>
<dbReference type="InterPro" id="IPR016177">
    <property type="entry name" value="DNA-bd_dom_sf"/>
</dbReference>
<feature type="compositionally biased region" description="Polar residues" evidence="7">
    <location>
        <begin position="1835"/>
        <end position="1844"/>
    </location>
</feature>
<organism evidence="10 11">
    <name type="scientific">Artemisia annua</name>
    <name type="common">Sweet wormwood</name>
    <dbReference type="NCBI Taxonomy" id="35608"/>
    <lineage>
        <taxon>Eukaryota</taxon>
        <taxon>Viridiplantae</taxon>
        <taxon>Streptophyta</taxon>
        <taxon>Embryophyta</taxon>
        <taxon>Tracheophyta</taxon>
        <taxon>Spermatophyta</taxon>
        <taxon>Magnoliopsida</taxon>
        <taxon>eudicotyledons</taxon>
        <taxon>Gunneridae</taxon>
        <taxon>Pentapetalae</taxon>
        <taxon>asterids</taxon>
        <taxon>campanulids</taxon>
        <taxon>Asterales</taxon>
        <taxon>Asteraceae</taxon>
        <taxon>Asteroideae</taxon>
        <taxon>Anthemideae</taxon>
        <taxon>Artemisiinae</taxon>
        <taxon>Artemisia</taxon>
    </lineage>
</organism>
<evidence type="ECO:0000256" key="3">
    <source>
        <dbReference type="ARBA" id="ARBA00023125"/>
    </source>
</evidence>
<feature type="region of interest" description="Disordered" evidence="7">
    <location>
        <begin position="1221"/>
        <end position="1254"/>
    </location>
</feature>
<dbReference type="InterPro" id="IPR037472">
    <property type="entry name" value="MBD8"/>
</dbReference>
<keyword evidence="11" id="KW-1185">Reference proteome</keyword>
<evidence type="ECO:0000256" key="5">
    <source>
        <dbReference type="ARBA" id="ARBA00023242"/>
    </source>
</evidence>
<feature type="compositionally biased region" description="Basic and acidic residues" evidence="7">
    <location>
        <begin position="1077"/>
        <end position="1092"/>
    </location>
</feature>
<feature type="compositionally biased region" description="Polar residues" evidence="7">
    <location>
        <begin position="1796"/>
        <end position="1824"/>
    </location>
</feature>
<dbReference type="SMART" id="SM00355">
    <property type="entry name" value="ZnF_C2H2"/>
    <property type="match status" value="2"/>
</dbReference>
<dbReference type="PANTHER" id="PTHR37701:SF20">
    <property type="entry name" value="ZINC FINGER, C2H2-LIKE, DNA-BINDING DOMAIN PROTEIN-RELATED"/>
    <property type="match status" value="1"/>
</dbReference>
<evidence type="ECO:0000313" key="10">
    <source>
        <dbReference type="EMBL" id="PWA81427.1"/>
    </source>
</evidence>
<feature type="region of interest" description="Disordered" evidence="7">
    <location>
        <begin position="774"/>
        <end position="795"/>
    </location>
</feature>
<feature type="region of interest" description="Disordered" evidence="7">
    <location>
        <begin position="502"/>
        <end position="536"/>
    </location>
</feature>
<feature type="domain" description="MBD" evidence="9">
    <location>
        <begin position="376"/>
        <end position="448"/>
    </location>
</feature>
<dbReference type="SUPFAM" id="SSF54171">
    <property type="entry name" value="DNA-binding domain"/>
    <property type="match status" value="3"/>
</dbReference>
<feature type="compositionally biased region" description="Low complexity" evidence="7">
    <location>
        <begin position="1746"/>
        <end position="1757"/>
    </location>
</feature>
<feature type="compositionally biased region" description="Polar residues" evidence="7">
    <location>
        <begin position="1224"/>
        <end position="1235"/>
    </location>
</feature>
<feature type="domain" description="C2H2-type" evidence="8">
    <location>
        <begin position="1049"/>
        <end position="1076"/>
    </location>
</feature>
<feature type="compositionally biased region" description="Polar residues" evidence="7">
    <location>
        <begin position="1866"/>
        <end position="1875"/>
    </location>
</feature>
<keyword evidence="2" id="KW-0805">Transcription regulation</keyword>
<dbReference type="PANTHER" id="PTHR37701">
    <property type="entry name" value="METHYL-CPG-BINDING DOMAIN-CONTAINING PROTEIN 8"/>
    <property type="match status" value="1"/>
</dbReference>
<keyword evidence="5" id="KW-0539">Nucleus</keyword>
<evidence type="ECO:0000256" key="6">
    <source>
        <dbReference type="PROSITE-ProRule" id="PRU00042"/>
    </source>
</evidence>
<comment type="caution">
    <text evidence="10">The sequence shown here is derived from an EMBL/GenBank/DDBJ whole genome shotgun (WGS) entry which is preliminary data.</text>
</comment>
<gene>
    <name evidence="10" type="ORF">CTI12_AA187370</name>
</gene>
<keyword evidence="4" id="KW-0804">Transcription</keyword>
<dbReference type="InterPro" id="IPR013087">
    <property type="entry name" value="Znf_C2H2_type"/>
</dbReference>
<evidence type="ECO:0000259" key="8">
    <source>
        <dbReference type="PROSITE" id="PS50157"/>
    </source>
</evidence>
<keyword evidence="6" id="KW-0862">Zinc</keyword>
<feature type="domain" description="MBD" evidence="9">
    <location>
        <begin position="884"/>
        <end position="952"/>
    </location>
</feature>
<evidence type="ECO:0000256" key="4">
    <source>
        <dbReference type="ARBA" id="ARBA00023163"/>
    </source>
</evidence>
<sequence>MATTATTTTTTTTTTTADPDQPPPSPPHQPLLPSSIPIIDLRLLSQSDLYSLSTATSSSSSNNNHNRPDDVIIPKIDKTVFNESAGSRKQTYSRLRLAPPLSPHSANMRRHRQTLKYAPTAVSLPNDNIAVASENSNELAENSEIVSVLKGLFRSSLDENGDGEGDVIVEEGDVTVKESEVVENDVVMSPEPVTAVLPVEKEEEVKKKRGRPRKSESGNVDESAVLGSASVAKRVKAAEEEAVMSPEPVTAVLPEEEMMESTETKKKRGRPRKSEGGNGEGNEVLVSALSVAKRVRARARESSVMKVVEDYDRDKDKEVVNSRGEEVDVVKLGELDDPYGPEIGRRTEGMSSVDEFLEFFRGLNGQWGTTRKKRRVVDASEFGDCLPKGWRLSLCIKRKDGRVWVFCRRYISPSGRHFESCKDISAYLCSLLGKENMDKPSSTQSNVFVPVPDPVTESLNPEMIDAKNDSNVVIPVTVPTTESLNSEMINVKNDSNAIISVSVTEPGSSEMKRKRGRPRRLEDAENPVSVSVPSPAAKRMRESTIAKLLVYDSEMDLEIINCKGVKVDIVNLSRLEDPYSPEIRKRTEGMSTEDEMLGFLRGLNGQWGTTRKKRRVVDASDFGDTLPKDWKLILCVKKKQGHVWVSCHRYISPSGRQFKSCKDISMYLISLIGEENLDIPSRTQSNVVVPVPVPVPVTVPVADLLTVPATESVVTVPVTEPVVTVSATEPVATVPVTEPVVTVTATESVPVTEPVNSETIGVEKKSTAAVPVPVTEPCSSQMKPKRGRPRKNENGNAAVVRSPAVKQTRDNMVAKVMVYDNELDREIVNCRGVEVNIVNLSRLEDPYGPEIRRRSEGLSTEDELLGFLRGLNGQWGTTRKKRRVVDASDFGDALPKGWKLSLAIRKKGGLVWVFCRRYISPSGRQFESCKDISMYLLSLLRGENVDKPSGTHSNDCDDSALKAASGNAADLCVQEDPKRDSSAHIPSEPPISLPTECQKQVPVPVHAGEHYKCLKCFLIFDGKIDLLDHQALVHQDEQSHWSIVIGGFFECRFCYKTFYDMKQYNEHIGTHVTNDNKTSEAEKAHTAEKADDTASVSAEDVIRENHDARFDDEPISASPQSEHAMNYGAESKTDELVHDLNTNGDLFGEDSGDGIDNNYDVDDNEVPDVSASKSDFSLGHEASISITESNGRFESSGGTVAHKEFGGDRAVLEKDIVGIPNGQDAVSRSGFTQVNDKPEQERSSGNRPLSPFKNELMVGAGGVCKNVIGKSGSVEEPSHAVSESRIQTSSIYEEKGFRGNINDMHVHSSFGELTSEKEKVVNSESSSGVFHGRHGHDEKGFRGNINDMHVRSSFGELTSEKEKVVNSESSSGVFHGRHGHDEDRLADATKLPVKQNFSLFSPSSNTFKAVNSESMISSVKQEAPQKIGFASFNQAAQAPQKVGFASVNPVTQAPQKMGFASVNQVTQAPQKVGFASVNQVTQAPQKVGFASVNQIPHGFEQNRFSYGVASSKPDRQNEVRSSAFDSYNMSSTEGVTGVRKEDNYKSRSSVSPWHENEPVNKEKFHPANNVNNVPSNKLGEANIDNFQFYRNNGSINNQVASLGRNAGVIDFNTRKNLEFSSLVPPENDQAFSFQDDVGLYESAQQSSERGLLDHFSVAETSDEIFGNKIYSTPLDGINFDEDRGIGMHDLNLAFGNPHDLYADTTSVNQKKDGVNCSVVPPKTDVQTNLSMVNNSMVEDLKRGRESVSGSFSSSSNSQNRGFQHSGNNTGYPGRTWEDHRSDEYRSREDKKFMVGSGSSQRQPNEVVNRGMWNTGQGSQLQSGLANPHAQGHPHAQSQSPSSFHSFDIMSNKADDGVYRHGERYNDGSNVNGQRSGRSEPVEYRFIPGRGEHNPHALQGSIPGRGEHNPHALQGSNSRAFPYHTGLEQQTFDPNFWMGKNTMMPNMGGRNVVTICAWCRNEFQLPAIIHQQAQAGVGSLCPNCSAGFSGQANML</sequence>
<feature type="region of interest" description="Disordered" evidence="7">
    <location>
        <begin position="1534"/>
        <end position="1570"/>
    </location>
</feature>
<dbReference type="GO" id="GO:0003677">
    <property type="term" value="F:DNA binding"/>
    <property type="evidence" value="ECO:0007669"/>
    <property type="project" value="UniProtKB-KW"/>
</dbReference>
<dbReference type="InterPro" id="IPR017956">
    <property type="entry name" value="AT_hook_DNA-bd_motif"/>
</dbReference>
<evidence type="ECO:0000313" key="11">
    <source>
        <dbReference type="Proteomes" id="UP000245207"/>
    </source>
</evidence>
<keyword evidence="3 10" id="KW-0238">DNA-binding</keyword>
<feature type="compositionally biased region" description="Pro residues" evidence="7">
    <location>
        <begin position="20"/>
        <end position="30"/>
    </location>
</feature>
<dbReference type="PROSITE" id="PS50982">
    <property type="entry name" value="MBD"/>
    <property type="match status" value="3"/>
</dbReference>
<dbReference type="PROSITE" id="PS00028">
    <property type="entry name" value="ZINC_FINGER_C2H2_1"/>
    <property type="match status" value="2"/>
</dbReference>
<evidence type="ECO:0000256" key="1">
    <source>
        <dbReference type="ARBA" id="ARBA00004123"/>
    </source>
</evidence>
<feature type="region of interest" description="Disordered" evidence="7">
    <location>
        <begin position="1"/>
        <end position="34"/>
    </location>
</feature>
<dbReference type="PROSITE" id="PS50157">
    <property type="entry name" value="ZINC_FINGER_C2H2_2"/>
    <property type="match status" value="2"/>
</dbReference>
<feature type="region of interest" description="Disordered" evidence="7">
    <location>
        <begin position="1075"/>
        <end position="1097"/>
    </location>
</feature>
<dbReference type="Pfam" id="PF01429">
    <property type="entry name" value="MBD"/>
    <property type="match status" value="3"/>
</dbReference>
<feature type="domain" description="C2H2-type" evidence="8">
    <location>
        <begin position="1011"/>
        <end position="1039"/>
    </location>
</feature>
<evidence type="ECO:0000256" key="2">
    <source>
        <dbReference type="ARBA" id="ARBA00023015"/>
    </source>
</evidence>
<feature type="compositionally biased region" description="Basic and acidic residues" evidence="7">
    <location>
        <begin position="1554"/>
        <end position="1565"/>
    </location>
</feature>
<name>A0A2U1P6U9_ARTAN</name>
<feature type="region of interest" description="Disordered" evidence="7">
    <location>
        <begin position="254"/>
        <end position="281"/>
    </location>
</feature>
<evidence type="ECO:0000259" key="9">
    <source>
        <dbReference type="PROSITE" id="PS50982"/>
    </source>
</evidence>
<dbReference type="Gene3D" id="3.30.890.10">
    <property type="entry name" value="Methyl-cpg-binding Protein 2, Chain A"/>
    <property type="match status" value="1"/>
</dbReference>
<dbReference type="SMART" id="SM00384">
    <property type="entry name" value="AT_hook"/>
    <property type="match status" value="4"/>
</dbReference>
<proteinExistence type="predicted"/>
<feature type="compositionally biased region" description="Basic and acidic residues" evidence="7">
    <location>
        <begin position="1775"/>
        <end position="1792"/>
    </location>
</feature>
<keyword evidence="6" id="KW-0479">Metal-binding</keyword>
<feature type="region of interest" description="Disordered" evidence="7">
    <location>
        <begin position="198"/>
        <end position="225"/>
    </location>
</feature>
<keyword evidence="6" id="KW-0863">Zinc-finger</keyword>
<feature type="compositionally biased region" description="Polar residues" evidence="7">
    <location>
        <begin position="1758"/>
        <end position="1770"/>
    </location>
</feature>
<feature type="compositionally biased region" description="Low complexity" evidence="7">
    <location>
        <begin position="1"/>
        <end position="19"/>
    </location>
</feature>
<evidence type="ECO:0000256" key="7">
    <source>
        <dbReference type="SAM" id="MobiDB-lite"/>
    </source>
</evidence>
<dbReference type="Proteomes" id="UP000245207">
    <property type="component" value="Unassembled WGS sequence"/>
</dbReference>
<feature type="domain" description="MBD" evidence="9">
    <location>
        <begin position="616"/>
        <end position="684"/>
    </location>
</feature>
<protein>
    <submittedName>
        <fullName evidence="10">DNA-binding, integrase-type</fullName>
    </submittedName>
</protein>
<dbReference type="GO" id="GO:0005634">
    <property type="term" value="C:nucleus"/>
    <property type="evidence" value="ECO:0007669"/>
    <property type="project" value="UniProtKB-SubCell"/>
</dbReference>
<dbReference type="OrthoDB" id="1675150at2759"/>
<dbReference type="InterPro" id="IPR001739">
    <property type="entry name" value="Methyl_CpG_DNA-bd"/>
</dbReference>
<dbReference type="EMBL" id="PKPP01001592">
    <property type="protein sequence ID" value="PWA81427.1"/>
    <property type="molecule type" value="Genomic_DNA"/>
</dbReference>
<feature type="region of interest" description="Disordered" evidence="7">
    <location>
        <begin position="1740"/>
        <end position="1878"/>
    </location>
</feature>
<reference evidence="10 11" key="1">
    <citation type="journal article" date="2018" name="Mol. Plant">
        <title>The genome of Artemisia annua provides insight into the evolution of Asteraceae family and artemisinin biosynthesis.</title>
        <authorList>
            <person name="Shen Q."/>
            <person name="Zhang L."/>
            <person name="Liao Z."/>
            <person name="Wang S."/>
            <person name="Yan T."/>
            <person name="Shi P."/>
            <person name="Liu M."/>
            <person name="Fu X."/>
            <person name="Pan Q."/>
            <person name="Wang Y."/>
            <person name="Lv Z."/>
            <person name="Lu X."/>
            <person name="Zhang F."/>
            <person name="Jiang W."/>
            <person name="Ma Y."/>
            <person name="Chen M."/>
            <person name="Hao X."/>
            <person name="Li L."/>
            <person name="Tang Y."/>
            <person name="Lv G."/>
            <person name="Zhou Y."/>
            <person name="Sun X."/>
            <person name="Brodelius P.E."/>
            <person name="Rose J.K.C."/>
            <person name="Tang K."/>
        </authorList>
    </citation>
    <scope>NUCLEOTIDE SEQUENCE [LARGE SCALE GENOMIC DNA]</scope>
    <source>
        <strain evidence="11">cv. Huhao1</strain>
        <tissue evidence="10">Leaf</tissue>
    </source>
</reference>